<evidence type="ECO:0000313" key="1">
    <source>
        <dbReference type="EMBL" id="SAY38645.1"/>
    </source>
</evidence>
<dbReference type="EMBL" id="FITM01000064">
    <property type="protein sequence ID" value="SAY38645.1"/>
    <property type="molecule type" value="Genomic_DNA"/>
</dbReference>
<reference evidence="2" key="1">
    <citation type="submission" date="2016-02" db="EMBL/GenBank/DDBJ databases">
        <authorList>
            <person name="liu f."/>
        </authorList>
    </citation>
    <scope>NUCLEOTIDE SEQUENCE [LARGE SCALE GENOMIC DNA]</scope>
</reference>
<dbReference type="AlphaFoldDB" id="A0A165B0J2"/>
<evidence type="ECO:0000313" key="2">
    <source>
        <dbReference type="Proteomes" id="UP000182631"/>
    </source>
</evidence>
<dbReference type="Proteomes" id="UP000182631">
    <property type="component" value="Unassembled WGS sequence"/>
</dbReference>
<accession>A0A165B0J2</accession>
<organism evidence="1 2">
    <name type="scientific">Candidatus Synechococcus spongiarum</name>
    <dbReference type="NCBI Taxonomy" id="431041"/>
    <lineage>
        <taxon>Bacteria</taxon>
        <taxon>Bacillati</taxon>
        <taxon>Cyanobacteriota</taxon>
        <taxon>Cyanophyceae</taxon>
        <taxon>Synechococcales</taxon>
        <taxon>Synechococcaceae</taxon>
        <taxon>Synechococcus</taxon>
    </lineage>
</organism>
<name>A0A165B0J2_9SYNE</name>
<gene>
    <name evidence="1" type="ORF">FLM9_546</name>
</gene>
<sequence length="43" mass="4659">MFDNPAIEDDEETGSPKVAYATGFTLPGRDSVFVVVSSFYPDS</sequence>
<proteinExistence type="predicted"/>
<keyword evidence="2" id="KW-1185">Reference proteome</keyword>
<protein>
    <submittedName>
        <fullName evidence="1">Uncharacterized protein</fullName>
    </submittedName>
</protein>